<evidence type="ECO:0000256" key="2">
    <source>
        <dbReference type="ARBA" id="ARBA00005274"/>
    </source>
</evidence>
<keyword evidence="4 6" id="KW-0175">Coiled coil</keyword>
<feature type="coiled-coil region" evidence="6">
    <location>
        <begin position="38"/>
        <end position="118"/>
    </location>
</feature>
<dbReference type="InterPro" id="IPR057577">
    <property type="entry name" value="Nucleoprot-TPR/MLP1_dom"/>
</dbReference>
<name>H2YYC5_CIOSA</name>
<evidence type="ECO:0000256" key="1">
    <source>
        <dbReference type="ARBA" id="ARBA00004123"/>
    </source>
</evidence>
<evidence type="ECO:0000256" key="6">
    <source>
        <dbReference type="SAM" id="Coils"/>
    </source>
</evidence>
<dbReference type="InterPro" id="IPR012929">
    <property type="entry name" value="Nucleoprot-TPR/MLP1-2_dom"/>
</dbReference>
<protein>
    <recommendedName>
        <fullName evidence="3">Nucleoprotein TPR</fullName>
    </recommendedName>
</protein>
<proteinExistence type="inferred from homology"/>
<evidence type="ECO:0000259" key="9">
    <source>
        <dbReference type="Pfam" id="PF25785"/>
    </source>
</evidence>
<dbReference type="GO" id="GO:0034399">
    <property type="term" value="C:nuclear periphery"/>
    <property type="evidence" value="ECO:0007669"/>
    <property type="project" value="UniProtKB-ARBA"/>
</dbReference>
<evidence type="ECO:0000256" key="5">
    <source>
        <dbReference type="ARBA" id="ARBA00023242"/>
    </source>
</evidence>
<dbReference type="GO" id="GO:0006606">
    <property type="term" value="P:protein import into nucleus"/>
    <property type="evidence" value="ECO:0007669"/>
    <property type="project" value="InterPro"/>
</dbReference>
<dbReference type="PANTHER" id="PTHR18898:SF2">
    <property type="entry name" value="NUCLEOPROTEIN TPR"/>
    <property type="match status" value="1"/>
</dbReference>
<dbReference type="HOGENOM" id="CLU_269443_0_0_1"/>
<dbReference type="GeneTree" id="ENSGT00730000111014"/>
<dbReference type="eggNOG" id="KOG4674">
    <property type="taxonomic scope" value="Eukaryota"/>
</dbReference>
<dbReference type="Pfam" id="PF07926">
    <property type="entry name" value="TPR_MLP1_2"/>
    <property type="match status" value="1"/>
</dbReference>
<dbReference type="GO" id="GO:0006406">
    <property type="term" value="P:mRNA export from nucleus"/>
    <property type="evidence" value="ECO:0007669"/>
    <property type="project" value="TreeGrafter"/>
</dbReference>
<comment type="subcellular location">
    <subcellularLocation>
        <location evidence="1">Nucleus</location>
    </subcellularLocation>
</comment>
<dbReference type="Pfam" id="PF25481">
    <property type="entry name" value="Nucleoprot-TPR"/>
    <property type="match status" value="1"/>
</dbReference>
<reference evidence="11" key="1">
    <citation type="submission" date="2003-08" db="EMBL/GenBank/DDBJ databases">
        <authorList>
            <person name="Birren B."/>
            <person name="Nusbaum C."/>
            <person name="Abebe A."/>
            <person name="Abouelleil A."/>
            <person name="Adekoya E."/>
            <person name="Ait-zahra M."/>
            <person name="Allen N."/>
            <person name="Allen T."/>
            <person name="An P."/>
            <person name="Anderson M."/>
            <person name="Anderson S."/>
            <person name="Arachchi H."/>
            <person name="Armbruster J."/>
            <person name="Bachantsang P."/>
            <person name="Baldwin J."/>
            <person name="Barry A."/>
            <person name="Bayul T."/>
            <person name="Blitshsteyn B."/>
            <person name="Bloom T."/>
            <person name="Blye J."/>
            <person name="Boguslavskiy L."/>
            <person name="Borowsky M."/>
            <person name="Boukhgalter B."/>
            <person name="Brunache A."/>
            <person name="Butler J."/>
            <person name="Calixte N."/>
            <person name="Calvo S."/>
            <person name="Camarata J."/>
            <person name="Campo K."/>
            <person name="Chang J."/>
            <person name="Cheshatsang Y."/>
            <person name="Citroen M."/>
            <person name="Collymore A."/>
            <person name="Considine T."/>
            <person name="Cook A."/>
            <person name="Cooke P."/>
            <person name="Corum B."/>
            <person name="Cuomo C."/>
            <person name="David R."/>
            <person name="Dawoe T."/>
            <person name="Degray S."/>
            <person name="Dodge S."/>
            <person name="Dooley K."/>
            <person name="Dorje P."/>
            <person name="Dorjee K."/>
            <person name="Dorris L."/>
            <person name="Duffey N."/>
            <person name="Dupes A."/>
            <person name="Elkins T."/>
            <person name="Engels R."/>
            <person name="Erickson J."/>
            <person name="Farina A."/>
            <person name="Faro S."/>
            <person name="Ferreira P."/>
            <person name="Fischer H."/>
            <person name="Fitzgerald M."/>
            <person name="Foley K."/>
            <person name="Gage D."/>
            <person name="Galagan J."/>
            <person name="Gearin G."/>
            <person name="Gnerre S."/>
            <person name="Gnirke A."/>
            <person name="Goyette A."/>
            <person name="Graham J."/>
            <person name="Grandbois E."/>
            <person name="Gyaltsen K."/>
            <person name="Hafez N."/>
            <person name="Hagopian D."/>
            <person name="Hagos B."/>
            <person name="Hall J."/>
            <person name="Hatcher B."/>
            <person name="Heller A."/>
            <person name="Higgins H."/>
            <person name="Honan T."/>
            <person name="Horn A."/>
            <person name="Houde N."/>
            <person name="Hughes L."/>
            <person name="Hulme W."/>
            <person name="Husby E."/>
            <person name="Iliev I."/>
            <person name="Jaffe D."/>
            <person name="Jones C."/>
            <person name="Kamal M."/>
            <person name="Kamat A."/>
            <person name="Kamvysselis M."/>
            <person name="Karlsson E."/>
            <person name="Kells C."/>
            <person name="Kieu A."/>
            <person name="Kisner P."/>
            <person name="Kodira C."/>
            <person name="Kulbokas E."/>
            <person name="Labutti K."/>
            <person name="Lama D."/>
            <person name="Landers T."/>
            <person name="Leger J."/>
            <person name="Levine S."/>
            <person name="Lewis D."/>
            <person name="Lewis T."/>
            <person name="Lindblad-toh K."/>
            <person name="Liu X."/>
            <person name="Lokyitsang T."/>
            <person name="Lokyitsang Y."/>
            <person name="Lucien O."/>
            <person name="Lui A."/>
            <person name="Ma L.J."/>
            <person name="Mabbitt R."/>
            <person name="Macdonald J."/>
            <person name="Maclean C."/>
            <person name="Major J."/>
            <person name="Manning J."/>
            <person name="Marabella R."/>
            <person name="Maru K."/>
            <person name="Matthews C."/>
            <person name="Mauceli E."/>
            <person name="Mccarthy M."/>
            <person name="Mcdonough S."/>
            <person name="Mcghee T."/>
            <person name="Meldrim J."/>
            <person name="Meneus L."/>
            <person name="Mesirov J."/>
            <person name="Mihalev A."/>
            <person name="Mihova T."/>
            <person name="Mikkelsen T."/>
            <person name="Mlenga V."/>
            <person name="Moru K."/>
            <person name="Mozes J."/>
            <person name="Mulrain L."/>
            <person name="Munson G."/>
            <person name="Naylor J."/>
            <person name="Newes C."/>
            <person name="Nguyen C."/>
            <person name="Nguyen N."/>
            <person name="Nguyen T."/>
            <person name="Nicol R."/>
            <person name="Nielsen C."/>
            <person name="Nizzari M."/>
            <person name="Norbu C."/>
            <person name="Norbu N."/>
            <person name="O'donnell P."/>
            <person name="Okoawo O."/>
            <person name="O'leary S."/>
            <person name="Omotosho B."/>
            <person name="O'neill K."/>
            <person name="Osman S."/>
            <person name="Parker S."/>
            <person name="Perrin D."/>
            <person name="Phunkhang P."/>
            <person name="Piqani B."/>
            <person name="Purcell S."/>
            <person name="Rachupka T."/>
            <person name="Ramasamy U."/>
            <person name="Rameau R."/>
            <person name="Ray V."/>
            <person name="Raymond C."/>
            <person name="Retta R."/>
            <person name="Richardson S."/>
            <person name="Rise C."/>
            <person name="Rodriguez J."/>
            <person name="Rogers J."/>
            <person name="Rogov P."/>
            <person name="Rutman M."/>
            <person name="Schupbach R."/>
            <person name="Seaman C."/>
            <person name="Settipalli S."/>
            <person name="Sharpe T."/>
            <person name="Sheridan J."/>
            <person name="Sherpa N."/>
            <person name="Shi J."/>
            <person name="Smirnov S."/>
            <person name="Smith C."/>
            <person name="Sougnez C."/>
            <person name="Spencer B."/>
            <person name="Stalker J."/>
            <person name="Stange-thomann N."/>
            <person name="Stavropoulos S."/>
            <person name="Stetson K."/>
            <person name="Stone C."/>
            <person name="Stone S."/>
            <person name="Stubbs M."/>
            <person name="Talamas J."/>
            <person name="Tchuinga P."/>
            <person name="Tenzing P."/>
            <person name="Tesfaye S."/>
            <person name="Theodore J."/>
            <person name="Thoulutsang Y."/>
            <person name="Topham K."/>
            <person name="Towey S."/>
            <person name="Tsamla T."/>
            <person name="Tsomo N."/>
            <person name="Vallee D."/>
            <person name="Vassiliev H."/>
            <person name="Venkataraman V."/>
            <person name="Vinson J."/>
            <person name="Vo A."/>
            <person name="Wade C."/>
            <person name="Wang S."/>
            <person name="Wangchuk T."/>
            <person name="Wangdi T."/>
            <person name="Whittaker C."/>
            <person name="Wilkinson J."/>
            <person name="Wu Y."/>
            <person name="Wyman D."/>
            <person name="Yadav S."/>
            <person name="Yang S."/>
            <person name="Yang X."/>
            <person name="Yeager S."/>
            <person name="Yee E."/>
            <person name="Young G."/>
            <person name="Zainoun J."/>
            <person name="Zembeck L."/>
            <person name="Zimmer A."/>
            <person name="Zody M."/>
            <person name="Lander E."/>
        </authorList>
    </citation>
    <scope>NUCLEOTIDE SEQUENCE [LARGE SCALE GENOMIC DNA]</scope>
</reference>
<dbReference type="Gene3D" id="1.10.287.1490">
    <property type="match status" value="1"/>
</dbReference>
<evidence type="ECO:0000259" key="7">
    <source>
        <dbReference type="Pfam" id="PF07926"/>
    </source>
</evidence>
<dbReference type="InterPro" id="IPR057974">
    <property type="entry name" value="NUA/TPR/MLP1-2-like_dom"/>
</dbReference>
<feature type="domain" description="NUA/TPR/MLP1-2-like" evidence="9">
    <location>
        <begin position="328"/>
        <end position="429"/>
    </location>
</feature>
<dbReference type="PANTHER" id="PTHR18898">
    <property type="entry name" value="NUCLEOPROTEIN TPR-RELATED"/>
    <property type="match status" value="1"/>
</dbReference>
<accession>H2YYC5</accession>
<feature type="coiled-coil region" evidence="6">
    <location>
        <begin position="551"/>
        <end position="662"/>
    </location>
</feature>
<evidence type="ECO:0000313" key="11">
    <source>
        <dbReference type="Proteomes" id="UP000007875"/>
    </source>
</evidence>
<dbReference type="InParanoid" id="H2YYC5"/>
<reference evidence="10" key="2">
    <citation type="submission" date="2025-08" db="UniProtKB">
        <authorList>
            <consortium name="Ensembl"/>
        </authorList>
    </citation>
    <scope>IDENTIFICATION</scope>
</reference>
<reference evidence="10" key="3">
    <citation type="submission" date="2025-09" db="UniProtKB">
        <authorList>
            <consortium name="Ensembl"/>
        </authorList>
    </citation>
    <scope>IDENTIFICATION</scope>
</reference>
<feature type="coiled-coil region" evidence="6">
    <location>
        <begin position="913"/>
        <end position="1010"/>
    </location>
</feature>
<evidence type="ECO:0000256" key="3">
    <source>
        <dbReference type="ARBA" id="ARBA00019789"/>
    </source>
</evidence>
<evidence type="ECO:0000313" key="10">
    <source>
        <dbReference type="Ensembl" id="ENSCSAVP00000010336.1"/>
    </source>
</evidence>
<keyword evidence="11" id="KW-1185">Reference proteome</keyword>
<feature type="domain" description="Nucleoprotein TPR/MLP1-2" evidence="7">
    <location>
        <begin position="894"/>
        <end position="1021"/>
    </location>
</feature>
<evidence type="ECO:0000259" key="8">
    <source>
        <dbReference type="Pfam" id="PF25481"/>
    </source>
</evidence>
<comment type="similarity">
    <text evidence="2">Belongs to the TPR family.</text>
</comment>
<organism evidence="10 11">
    <name type="scientific">Ciona savignyi</name>
    <name type="common">Pacific transparent sea squirt</name>
    <dbReference type="NCBI Taxonomy" id="51511"/>
    <lineage>
        <taxon>Eukaryota</taxon>
        <taxon>Metazoa</taxon>
        <taxon>Chordata</taxon>
        <taxon>Tunicata</taxon>
        <taxon>Ascidiacea</taxon>
        <taxon>Phlebobranchia</taxon>
        <taxon>Cionidae</taxon>
        <taxon>Ciona</taxon>
    </lineage>
</organism>
<dbReference type="GO" id="GO:1901673">
    <property type="term" value="P:regulation of mitotic spindle assembly"/>
    <property type="evidence" value="ECO:0007669"/>
    <property type="project" value="TreeGrafter"/>
</dbReference>
<evidence type="ECO:0000256" key="4">
    <source>
        <dbReference type="ARBA" id="ARBA00023054"/>
    </source>
</evidence>
<dbReference type="GO" id="GO:0017056">
    <property type="term" value="F:structural constituent of nuclear pore"/>
    <property type="evidence" value="ECO:0007669"/>
    <property type="project" value="TreeGrafter"/>
</dbReference>
<dbReference type="OMA" id="QHERTIN"/>
<feature type="coiled-coil region" evidence="6">
    <location>
        <begin position="259"/>
        <end position="349"/>
    </location>
</feature>
<keyword evidence="5" id="KW-0539">Nucleus</keyword>
<feature type="coiled-coil region" evidence="6">
    <location>
        <begin position="403"/>
        <end position="456"/>
    </location>
</feature>
<sequence>DEWKSLSDRLSEATSGKNELQIKLDELMSSNVTGHYHSKRVEQENQLLSNENQQLNHQLQEKNDELLALRREKGNEIISLQGRLDLNRSENEQLKQIVTNLKTNETSMKEKLNELQEKNHQGFYFCFLHEDYHTMEQLHRSELQSQTRLAELYRVSAEDGEKKCDELVSAVEELQSLVKSSSQRNTAKRHIKHVPHILNSPPKYFLRLKKELETANDMIAMNKRRELNEEELAEMCPTAAMTSRFIKSGMTLTQIYSQYVEQSDELEVTKEENKRVNEAMDSILEELNAKAPILKRQREDYERALTTINQLTSQTDEAAIQFQQLRQEADDANRRAGIFERENQRFRKETLDLSKQVRFLLKEVEEIRVGNKSLLVVNDDGSCNDVSSSSELISQTLVTFKDIGELQEQNKKLLAVIRELSDKQEQQERDGGDERSKLMQAELEDLKDEVMRMREDRTRQSTMVEAIVRQRDMYRVLLAHNPQSGLPPSMLASPSIISDHSMVTTPPKATGAAPDAGSPLVTKKALLQLQEEFQEYKSDVLANNKVYEDKHEVLQTKLSDEQMKNAKLEAQLDFCKERFEMVKKNEGSSKKECDALREKNKQLYSFTQQHERTINNLTTELNSVQQLANKFQARSDSVKSLLDISKRAEDRLTAENQSLQREQGNLSVLLGNLQKMQQSMEVQAFEVRSQLHSRLEAQDRVLIVLKQKINDLTQEKQDAMQGMEKQLQVLQKNLEGEKMKGDKLSTDLKQLKLDLETLEQDKQEVQTKLQIAEERLSSLGGKVSCRSSILQLRREIKEKSDEIISLNTRLEKARHHVDHYREVSAAAEETVKQASETNKELIDTLQNRLEQSSETQTKLEQEVAKLQEENQSLKNEKYKVTGEVERQTADLRTQLVSVQTQLESSMRRTTEAITNEQIAREDLNAQVAKAEEANDNYQREMILHASAMKELMQLKERVKASTSDREELQLERSNLEQLIKEKEESWKLVEEKLTNENQQYITRVQEIETQNETLHSQIQLMSGQMLYPSRDPIAVATAAAAETGGTSNQQLLDVI</sequence>
<feature type="domain" description="Nucleoprotein TPR/MPL1" evidence="8">
    <location>
        <begin position="29"/>
        <end position="110"/>
    </location>
</feature>
<dbReference type="GO" id="GO:0005643">
    <property type="term" value="C:nuclear pore"/>
    <property type="evidence" value="ECO:0007669"/>
    <property type="project" value="UniProtKB-ARBA"/>
</dbReference>
<feature type="coiled-coil region" evidence="6">
    <location>
        <begin position="695"/>
        <end position="883"/>
    </location>
</feature>
<dbReference type="Pfam" id="PF25785">
    <property type="entry name" value="TPR"/>
    <property type="match status" value="1"/>
</dbReference>
<dbReference type="Proteomes" id="UP000007875">
    <property type="component" value="Unassembled WGS sequence"/>
</dbReference>
<dbReference type="AlphaFoldDB" id="H2YYC5"/>
<dbReference type="STRING" id="51511.ENSCSAVP00000010336"/>
<dbReference type="Ensembl" id="ENSCSAVT00000010461.1">
    <property type="protein sequence ID" value="ENSCSAVP00000010336.1"/>
    <property type="gene ID" value="ENSCSAVG00000006087.1"/>
</dbReference>